<comment type="caution">
    <text evidence="1">The sequence shown here is derived from an EMBL/GenBank/DDBJ whole genome shotgun (WGS) entry which is preliminary data.</text>
</comment>
<dbReference type="AlphaFoldDB" id="A0A524RNU0"/>
<dbReference type="Proteomes" id="UP000317990">
    <property type="component" value="Unassembled WGS sequence"/>
</dbReference>
<accession>A0A524RNU0</accession>
<sequence>MFSSLLRHWCAISGEPLPRHDGAALVVKISPLAPPPRPQPTLVEMLQLHGRGIVSGGVLLREERQTTYADPLYRGSLFTMVDSNTTLNYPLERSQSWRDHDSSRCHARGRNHYLSFPGSLRCHVLSLAFLTSTLTTIFA</sequence>
<proteinExistence type="predicted"/>
<organism evidence="1 2">
    <name type="scientific">Aphanocapsa feldmannii 277cV</name>
    <dbReference type="NCBI Taxonomy" id="2507553"/>
    <lineage>
        <taxon>Bacteria</taxon>
        <taxon>Bacillati</taxon>
        <taxon>Cyanobacteriota</taxon>
        <taxon>Cyanophyceae</taxon>
        <taxon>Oscillatoriophycideae</taxon>
        <taxon>Chroococcales</taxon>
        <taxon>Microcystaceae</taxon>
        <taxon>Aphanocapsa</taxon>
    </lineage>
</organism>
<evidence type="ECO:0000313" key="2">
    <source>
        <dbReference type="Proteomes" id="UP000317990"/>
    </source>
</evidence>
<reference evidence="1 2" key="1">
    <citation type="journal article" date="2019" name="mSystems">
        <title>Life at home and on the roam: Genomic adaptions reflect the dual lifestyle of an intracellular, facultative symbiont.</title>
        <authorList>
            <person name="Burgsdorf I."/>
        </authorList>
    </citation>
    <scope>NUCLEOTIDE SEQUENCE [LARGE SCALE GENOMIC DNA]</scope>
    <source>
        <strain evidence="1">277cV</strain>
    </source>
</reference>
<name>A0A524RNU0_9CHRO</name>
<protein>
    <submittedName>
        <fullName evidence="1">Uncharacterized protein</fullName>
    </submittedName>
</protein>
<dbReference type="EMBL" id="SRMO01000054">
    <property type="protein sequence ID" value="TGG93025.1"/>
    <property type="molecule type" value="Genomic_DNA"/>
</dbReference>
<evidence type="ECO:0000313" key="1">
    <source>
        <dbReference type="EMBL" id="TGG93025.1"/>
    </source>
</evidence>
<gene>
    <name evidence="1" type="ORF">ERJ67_04480</name>
</gene>